<evidence type="ECO:0000256" key="1">
    <source>
        <dbReference type="ARBA" id="ARBA00022723"/>
    </source>
</evidence>
<evidence type="ECO:0000259" key="6">
    <source>
        <dbReference type="PROSITE" id="PS50089"/>
    </source>
</evidence>
<keyword evidence="2 4" id="KW-0863">Zinc-finger</keyword>
<dbReference type="GO" id="GO:0032183">
    <property type="term" value="F:SUMO binding"/>
    <property type="evidence" value="ECO:0007669"/>
    <property type="project" value="TreeGrafter"/>
</dbReference>
<dbReference type="GO" id="GO:0008270">
    <property type="term" value="F:zinc ion binding"/>
    <property type="evidence" value="ECO:0007669"/>
    <property type="project" value="UniProtKB-KW"/>
</dbReference>
<accession>Q6CP74</accession>
<evidence type="ECO:0000256" key="4">
    <source>
        <dbReference type="PROSITE-ProRule" id="PRU00175"/>
    </source>
</evidence>
<dbReference type="InterPro" id="IPR013083">
    <property type="entry name" value="Znf_RING/FYVE/PHD"/>
</dbReference>
<evidence type="ECO:0000313" key="7">
    <source>
        <dbReference type="EMBL" id="CAG99352.1"/>
    </source>
</evidence>
<keyword evidence="8" id="KW-1185">Reference proteome</keyword>
<dbReference type="InterPro" id="IPR017907">
    <property type="entry name" value="Znf_RING_CS"/>
</dbReference>
<proteinExistence type="predicted"/>
<feature type="compositionally biased region" description="Acidic residues" evidence="5">
    <location>
        <begin position="142"/>
        <end position="158"/>
    </location>
</feature>
<dbReference type="UniPathway" id="UPA00143"/>
<dbReference type="Gene3D" id="3.30.40.10">
    <property type="entry name" value="Zinc/RING finger domain, C3HC4 (zinc finger)"/>
    <property type="match status" value="1"/>
</dbReference>
<dbReference type="Proteomes" id="UP000000598">
    <property type="component" value="Chromosome E"/>
</dbReference>
<dbReference type="OMA" id="IICLEMM"/>
<dbReference type="SMART" id="SM00184">
    <property type="entry name" value="RING"/>
    <property type="match status" value="1"/>
</dbReference>
<organism evidence="7 8">
    <name type="scientific">Kluyveromyces lactis (strain ATCC 8585 / CBS 2359 / DSM 70799 / NBRC 1267 / NRRL Y-1140 / WM37)</name>
    <name type="common">Yeast</name>
    <name type="synonym">Candida sphaerica</name>
    <dbReference type="NCBI Taxonomy" id="284590"/>
    <lineage>
        <taxon>Eukaryota</taxon>
        <taxon>Fungi</taxon>
        <taxon>Dikarya</taxon>
        <taxon>Ascomycota</taxon>
        <taxon>Saccharomycotina</taxon>
        <taxon>Saccharomycetes</taxon>
        <taxon>Saccharomycetales</taxon>
        <taxon>Saccharomycetaceae</taxon>
        <taxon>Kluyveromyces</taxon>
    </lineage>
</organism>
<dbReference type="PROSITE" id="PS00518">
    <property type="entry name" value="ZF_RING_1"/>
    <property type="match status" value="1"/>
</dbReference>
<dbReference type="InterPro" id="IPR049627">
    <property type="entry name" value="SLX8"/>
</dbReference>
<dbReference type="STRING" id="284590.Q6CP74"/>
<dbReference type="AlphaFoldDB" id="Q6CP74"/>
<evidence type="ECO:0000256" key="2">
    <source>
        <dbReference type="ARBA" id="ARBA00022771"/>
    </source>
</evidence>
<dbReference type="EMBL" id="CR382125">
    <property type="protein sequence ID" value="CAG99352.1"/>
    <property type="molecule type" value="Genomic_DNA"/>
</dbReference>
<dbReference type="InterPro" id="IPR001841">
    <property type="entry name" value="Znf_RING"/>
</dbReference>
<name>Q6CP74_KLULA</name>
<dbReference type="PaxDb" id="284590-Q6CP74"/>
<dbReference type="SUPFAM" id="SSF57850">
    <property type="entry name" value="RING/U-box"/>
    <property type="match status" value="1"/>
</dbReference>
<dbReference type="PANTHER" id="PTHR47094:SF1">
    <property type="entry name" value="RING-TYPE E3 UBIQUITIN TRANSFERASE"/>
    <property type="match status" value="1"/>
</dbReference>
<feature type="compositionally biased region" description="Polar residues" evidence="5">
    <location>
        <begin position="10"/>
        <end position="20"/>
    </location>
</feature>
<dbReference type="GO" id="GO:0006511">
    <property type="term" value="P:ubiquitin-dependent protein catabolic process"/>
    <property type="evidence" value="ECO:0007669"/>
    <property type="project" value="TreeGrafter"/>
</dbReference>
<evidence type="ECO:0000256" key="5">
    <source>
        <dbReference type="SAM" id="MobiDB-lite"/>
    </source>
</evidence>
<evidence type="ECO:0000256" key="3">
    <source>
        <dbReference type="ARBA" id="ARBA00022833"/>
    </source>
</evidence>
<keyword evidence="1" id="KW-0479">Metal-binding</keyword>
<dbReference type="eggNOG" id="KOG2164">
    <property type="taxonomic scope" value="Eukaryota"/>
</dbReference>
<feature type="region of interest" description="Disordered" evidence="5">
    <location>
        <begin position="1"/>
        <end position="72"/>
    </location>
</feature>
<dbReference type="InterPro" id="IPR027370">
    <property type="entry name" value="Znf-RING_euk"/>
</dbReference>
<dbReference type="HOGENOM" id="CLU_997704_0_0_1"/>
<feature type="domain" description="RING-type" evidence="6">
    <location>
        <begin position="212"/>
        <end position="257"/>
    </location>
</feature>
<protein>
    <submittedName>
        <fullName evidence="7">KLLA0E07019p</fullName>
    </submittedName>
</protein>
<dbReference type="PANTHER" id="PTHR47094">
    <property type="entry name" value="ELFLESS, ISOFORM B"/>
    <property type="match status" value="1"/>
</dbReference>
<dbReference type="GO" id="GO:0140082">
    <property type="term" value="F:SUMO-ubiquitin ligase activity"/>
    <property type="evidence" value="ECO:0007669"/>
    <property type="project" value="TreeGrafter"/>
</dbReference>
<feature type="region of interest" description="Disordered" evidence="5">
    <location>
        <begin position="136"/>
        <end position="158"/>
    </location>
</feature>
<dbReference type="PROSITE" id="PS50089">
    <property type="entry name" value="ZF_RING_2"/>
    <property type="match status" value="1"/>
</dbReference>
<dbReference type="GO" id="GO:0033768">
    <property type="term" value="C:SUMO-targeted ubiquitin ligase complex"/>
    <property type="evidence" value="ECO:0007669"/>
    <property type="project" value="TreeGrafter"/>
</dbReference>
<dbReference type="GO" id="GO:0016567">
    <property type="term" value="P:protein ubiquitination"/>
    <property type="evidence" value="ECO:0007669"/>
    <property type="project" value="UniProtKB-UniPathway"/>
</dbReference>
<dbReference type="KEGG" id="kla:KLLA0_E07019g"/>
<dbReference type="Pfam" id="PF13445">
    <property type="entry name" value="zf-RING_UBOX"/>
    <property type="match status" value="1"/>
</dbReference>
<dbReference type="GO" id="GO:0061630">
    <property type="term" value="F:ubiquitin protein ligase activity"/>
    <property type="evidence" value="ECO:0007669"/>
    <property type="project" value="InterPro"/>
</dbReference>
<feature type="compositionally biased region" description="Acidic residues" evidence="5">
    <location>
        <begin position="54"/>
        <end position="64"/>
    </location>
</feature>
<evidence type="ECO:0000313" key="8">
    <source>
        <dbReference type="Proteomes" id="UP000000598"/>
    </source>
</evidence>
<reference evidence="7 8" key="1">
    <citation type="journal article" date="2004" name="Nature">
        <title>Genome evolution in yeasts.</title>
        <authorList>
            <consortium name="Genolevures"/>
            <person name="Dujon B."/>
            <person name="Sherman D."/>
            <person name="Fischer G."/>
            <person name="Durrens P."/>
            <person name="Casaregola S."/>
            <person name="Lafontaine I."/>
            <person name="de Montigny J."/>
            <person name="Marck C."/>
            <person name="Neuveglise C."/>
            <person name="Talla E."/>
            <person name="Goffard N."/>
            <person name="Frangeul L."/>
            <person name="Aigle M."/>
            <person name="Anthouard V."/>
            <person name="Babour A."/>
            <person name="Barbe V."/>
            <person name="Barnay S."/>
            <person name="Blanchin S."/>
            <person name="Beckerich J.M."/>
            <person name="Beyne E."/>
            <person name="Bleykasten C."/>
            <person name="Boisrame A."/>
            <person name="Boyer J."/>
            <person name="Cattolico L."/>
            <person name="Confanioleri F."/>
            <person name="de Daruvar A."/>
            <person name="Despons L."/>
            <person name="Fabre E."/>
            <person name="Fairhead C."/>
            <person name="Ferry-Dumazet H."/>
            <person name="Groppi A."/>
            <person name="Hantraye F."/>
            <person name="Hennequin C."/>
            <person name="Jauniaux N."/>
            <person name="Joyet P."/>
            <person name="Kachouri R."/>
            <person name="Kerrest A."/>
            <person name="Koszul R."/>
            <person name="Lemaire M."/>
            <person name="Lesur I."/>
            <person name="Ma L."/>
            <person name="Muller H."/>
            <person name="Nicaud J.M."/>
            <person name="Nikolski M."/>
            <person name="Oztas S."/>
            <person name="Ozier-Kalogeropoulos O."/>
            <person name="Pellenz S."/>
            <person name="Potier S."/>
            <person name="Richard G.F."/>
            <person name="Straub M.L."/>
            <person name="Suleau A."/>
            <person name="Swennene D."/>
            <person name="Tekaia F."/>
            <person name="Wesolowski-Louvel M."/>
            <person name="Westhof E."/>
            <person name="Wirth B."/>
            <person name="Zeniou-Meyer M."/>
            <person name="Zivanovic I."/>
            <person name="Bolotin-Fukuhara M."/>
            <person name="Thierry A."/>
            <person name="Bouchier C."/>
            <person name="Caudron B."/>
            <person name="Scarpelli C."/>
            <person name="Gaillardin C."/>
            <person name="Weissenbach J."/>
            <person name="Wincker P."/>
            <person name="Souciet J.L."/>
        </authorList>
    </citation>
    <scope>NUCLEOTIDE SEQUENCE [LARGE SCALE GENOMIC DNA]</scope>
    <source>
        <strain evidence="8">ATCC 8585 / CBS 2359 / DSM 70799 / NBRC 1267 / NRRL Y-1140 / WM37</strain>
    </source>
</reference>
<gene>
    <name evidence="7" type="ORF">KLLA0_E07019g</name>
</gene>
<dbReference type="InParanoid" id="Q6CP74"/>
<keyword evidence="3" id="KW-0862">Zinc</keyword>
<sequence>MVNEDDSLRVVSSSDTTDQLQLVPGLSMGQSTVRTGEDEDERIVTGRRRHELQESETDIEEEEEELRRKSRRISRTSIVSIDDADILSETQHVTEIGDTTEQSNLATAPPQEVSDNEEPAIISTADYGVAYQNVQDQSAEAQDQEEEEEEEELHEAVGEGDDDDIKVLTEEEQIKAQQVIEIDDEDETEGHKSGKDMSETPLETKKAADYVCPICMEPPEAALVTKCGHVFCTTCLYGMVNSSKGNGRRNGLCALCRENVKLQDLRLIVMRKNRIRKPN</sequence>